<feature type="transmembrane region" description="Helical" evidence="6">
    <location>
        <begin position="64"/>
        <end position="86"/>
    </location>
</feature>
<feature type="transmembrane region" description="Helical" evidence="6">
    <location>
        <begin position="240"/>
        <end position="260"/>
    </location>
</feature>
<dbReference type="Pfam" id="PF00892">
    <property type="entry name" value="EamA"/>
    <property type="match status" value="2"/>
</dbReference>
<sequence length="300" mass="31458">MGVNIAIFLSCGAFWGFSFTLMRIVMLGGGHPLAVAFWHAATASVLVWGVLWLSGWLPRIDARFIRFAATLGFLGGACPSILLFWAAQNIGAGVISVCMATVPLMQIGLSAALGIERFSARRLFGLILGLVAVWLIADPSGGAAPWFWVVVAALGGFSYACEDSFIAMKRPHDLNSAQILAGMMLFYMIYTAPALLFVDPAVLSLTAPGRVEAAFLAMVPGSLLAYGAFVNLISRAGPVFASQVAYVVTVAGVVCGAIILGESYNVVFWFALGLIVVGLALGLPGGWRPRVAPDATPGGT</sequence>
<feature type="domain" description="EamA" evidence="7">
    <location>
        <begin position="147"/>
        <end position="281"/>
    </location>
</feature>
<comment type="subcellular location">
    <subcellularLocation>
        <location evidence="1">Membrane</location>
        <topology evidence="1">Multi-pass membrane protein</topology>
    </subcellularLocation>
</comment>
<keyword evidence="4 6" id="KW-1133">Transmembrane helix</keyword>
<comment type="similarity">
    <text evidence="2">Belongs to the EamA transporter family.</text>
</comment>
<evidence type="ECO:0000256" key="5">
    <source>
        <dbReference type="ARBA" id="ARBA00023136"/>
    </source>
</evidence>
<reference evidence="8 9" key="1">
    <citation type="submission" date="2020-02" db="EMBL/GenBank/DDBJ databases">
        <title>complete genome sequence of Rhodobacteraceae bacterium.</title>
        <authorList>
            <person name="Park J."/>
            <person name="Kim Y.-S."/>
            <person name="Kim K.-H."/>
        </authorList>
    </citation>
    <scope>NUCLEOTIDE SEQUENCE [LARGE SCALE GENOMIC DNA]</scope>
    <source>
        <strain evidence="8 9">RR4-56</strain>
    </source>
</reference>
<feature type="transmembrane region" description="Helical" evidence="6">
    <location>
        <begin position="143"/>
        <end position="162"/>
    </location>
</feature>
<dbReference type="InterPro" id="IPR037185">
    <property type="entry name" value="EmrE-like"/>
</dbReference>
<evidence type="ECO:0000256" key="6">
    <source>
        <dbReference type="SAM" id="Phobius"/>
    </source>
</evidence>
<dbReference type="PANTHER" id="PTHR32322">
    <property type="entry name" value="INNER MEMBRANE TRANSPORTER"/>
    <property type="match status" value="1"/>
</dbReference>
<evidence type="ECO:0000256" key="1">
    <source>
        <dbReference type="ARBA" id="ARBA00004141"/>
    </source>
</evidence>
<dbReference type="GO" id="GO:0016020">
    <property type="term" value="C:membrane"/>
    <property type="evidence" value="ECO:0007669"/>
    <property type="project" value="UniProtKB-SubCell"/>
</dbReference>
<feature type="transmembrane region" description="Helical" evidence="6">
    <location>
        <begin position="266"/>
        <end position="283"/>
    </location>
</feature>
<name>A0A7L5BXD1_9RHOB</name>
<feature type="domain" description="EamA" evidence="7">
    <location>
        <begin position="7"/>
        <end position="136"/>
    </location>
</feature>
<keyword evidence="3 6" id="KW-0812">Transmembrane</keyword>
<dbReference type="InterPro" id="IPR000620">
    <property type="entry name" value="EamA_dom"/>
</dbReference>
<gene>
    <name evidence="8" type="ORF">G5B40_05250</name>
</gene>
<feature type="transmembrane region" description="Helical" evidence="6">
    <location>
        <begin position="7"/>
        <end position="29"/>
    </location>
</feature>
<evidence type="ECO:0000256" key="4">
    <source>
        <dbReference type="ARBA" id="ARBA00022989"/>
    </source>
</evidence>
<dbReference type="KEGG" id="hdh:G5B40_05250"/>
<dbReference type="RefSeq" id="WP_165095938.1">
    <property type="nucleotide sequence ID" value="NZ_CP049056.1"/>
</dbReference>
<dbReference type="SUPFAM" id="SSF103481">
    <property type="entry name" value="Multidrug resistance efflux transporter EmrE"/>
    <property type="match status" value="2"/>
</dbReference>
<organism evidence="8 9">
    <name type="scientific">Pikeienuella piscinae</name>
    <dbReference type="NCBI Taxonomy" id="2748098"/>
    <lineage>
        <taxon>Bacteria</taxon>
        <taxon>Pseudomonadati</taxon>
        <taxon>Pseudomonadota</taxon>
        <taxon>Alphaproteobacteria</taxon>
        <taxon>Rhodobacterales</taxon>
        <taxon>Paracoccaceae</taxon>
        <taxon>Pikeienuella</taxon>
    </lineage>
</organism>
<feature type="transmembrane region" description="Helical" evidence="6">
    <location>
        <begin position="92"/>
        <end position="113"/>
    </location>
</feature>
<dbReference type="Proteomes" id="UP000503336">
    <property type="component" value="Chromosome"/>
</dbReference>
<feature type="transmembrane region" description="Helical" evidence="6">
    <location>
        <begin position="174"/>
        <end position="193"/>
    </location>
</feature>
<dbReference type="PANTHER" id="PTHR32322:SF2">
    <property type="entry name" value="EAMA DOMAIN-CONTAINING PROTEIN"/>
    <property type="match status" value="1"/>
</dbReference>
<evidence type="ECO:0000256" key="2">
    <source>
        <dbReference type="ARBA" id="ARBA00007362"/>
    </source>
</evidence>
<dbReference type="EMBL" id="CP049056">
    <property type="protein sequence ID" value="QIE54906.1"/>
    <property type="molecule type" value="Genomic_DNA"/>
</dbReference>
<feature type="transmembrane region" description="Helical" evidence="6">
    <location>
        <begin position="35"/>
        <end position="57"/>
    </location>
</feature>
<evidence type="ECO:0000256" key="3">
    <source>
        <dbReference type="ARBA" id="ARBA00022692"/>
    </source>
</evidence>
<dbReference type="InterPro" id="IPR050638">
    <property type="entry name" value="AA-Vitamin_Transporters"/>
</dbReference>
<accession>A0A7L5BXD1</accession>
<evidence type="ECO:0000259" key="7">
    <source>
        <dbReference type="Pfam" id="PF00892"/>
    </source>
</evidence>
<dbReference type="AlphaFoldDB" id="A0A7L5BXD1"/>
<evidence type="ECO:0000313" key="9">
    <source>
        <dbReference type="Proteomes" id="UP000503336"/>
    </source>
</evidence>
<keyword evidence="5 6" id="KW-0472">Membrane</keyword>
<evidence type="ECO:0000313" key="8">
    <source>
        <dbReference type="EMBL" id="QIE54906.1"/>
    </source>
</evidence>
<feature type="transmembrane region" description="Helical" evidence="6">
    <location>
        <begin position="213"/>
        <end position="233"/>
    </location>
</feature>
<protein>
    <submittedName>
        <fullName evidence="8">EamA family transporter</fullName>
    </submittedName>
</protein>
<keyword evidence="9" id="KW-1185">Reference proteome</keyword>
<feature type="transmembrane region" description="Helical" evidence="6">
    <location>
        <begin position="120"/>
        <end position="137"/>
    </location>
</feature>
<proteinExistence type="inferred from homology"/>